<dbReference type="AlphaFoldDB" id="A0A3P6SS55"/>
<feature type="region of interest" description="Disordered" evidence="1">
    <location>
        <begin position="76"/>
        <end position="155"/>
    </location>
</feature>
<gene>
    <name evidence="2" type="ORF">DILT_LOCUS2250</name>
</gene>
<feature type="compositionally biased region" description="Polar residues" evidence="1">
    <location>
        <begin position="265"/>
        <end position="280"/>
    </location>
</feature>
<feature type="compositionally biased region" description="Polar residues" evidence="1">
    <location>
        <begin position="288"/>
        <end position="297"/>
    </location>
</feature>
<proteinExistence type="predicted"/>
<dbReference type="Proteomes" id="UP000281553">
    <property type="component" value="Unassembled WGS sequence"/>
</dbReference>
<feature type="region of interest" description="Disordered" evidence="1">
    <location>
        <begin position="182"/>
        <end position="342"/>
    </location>
</feature>
<feature type="compositionally biased region" description="Polar residues" evidence="1">
    <location>
        <begin position="331"/>
        <end position="341"/>
    </location>
</feature>
<protein>
    <submittedName>
        <fullName evidence="2">Uncharacterized protein</fullName>
    </submittedName>
</protein>
<feature type="compositionally biased region" description="Basic and acidic residues" evidence="1">
    <location>
        <begin position="221"/>
        <end position="231"/>
    </location>
</feature>
<sequence length="356" mass="38552">MYINGDVLKDSLDEKITVSSGTKNYVRSLEPGSFSVFDRDPEEQDQNDFKRFLLGLNRSQVSDGIISEQVKKVTEGNQPRKLRAQSLSTSPLHGGYRTLPGKRERSIPESSRDINPRNMQQNMEGKITDGRIYVRPNSSDGSSSSTLDKGARSTNARVSSNLPTVIGRLISPSSQDDCIFFPRSQTGSPKNSPLGHTDPLGHSPSIEMRPVKDVPIPNSRTVREGILRETHMTPTPTVQPRARGNMCTSGQSTTALGGLAGGRACSQSRPEQSKTMSNPSDVAEIKSPISQENGQSTLEDRSARSKVATPTTAYPTGVFKNSAAEAVRNSPLKNASRSPSAGYSAKPVVFLEYGNL</sequence>
<feature type="compositionally biased region" description="Basic and acidic residues" evidence="1">
    <location>
        <begin position="101"/>
        <end position="115"/>
    </location>
</feature>
<evidence type="ECO:0000256" key="1">
    <source>
        <dbReference type="SAM" id="MobiDB-lite"/>
    </source>
</evidence>
<organism evidence="2 3">
    <name type="scientific">Dibothriocephalus latus</name>
    <name type="common">Fish tapeworm</name>
    <name type="synonym">Diphyllobothrium latum</name>
    <dbReference type="NCBI Taxonomy" id="60516"/>
    <lineage>
        <taxon>Eukaryota</taxon>
        <taxon>Metazoa</taxon>
        <taxon>Spiralia</taxon>
        <taxon>Lophotrochozoa</taxon>
        <taxon>Platyhelminthes</taxon>
        <taxon>Cestoda</taxon>
        <taxon>Eucestoda</taxon>
        <taxon>Diphyllobothriidea</taxon>
        <taxon>Diphyllobothriidae</taxon>
        <taxon>Dibothriocephalus</taxon>
    </lineage>
</organism>
<evidence type="ECO:0000313" key="2">
    <source>
        <dbReference type="EMBL" id="VDK70505.1"/>
    </source>
</evidence>
<reference evidence="2 3" key="1">
    <citation type="submission" date="2018-11" db="EMBL/GenBank/DDBJ databases">
        <authorList>
            <consortium name="Pathogen Informatics"/>
        </authorList>
    </citation>
    <scope>NUCLEOTIDE SEQUENCE [LARGE SCALE GENOMIC DNA]</scope>
</reference>
<dbReference type="EMBL" id="UYRU01041854">
    <property type="protein sequence ID" value="VDK70505.1"/>
    <property type="molecule type" value="Genomic_DNA"/>
</dbReference>
<evidence type="ECO:0000313" key="3">
    <source>
        <dbReference type="Proteomes" id="UP000281553"/>
    </source>
</evidence>
<accession>A0A3P6SS55</accession>
<name>A0A3P6SS55_DIBLA</name>
<keyword evidence="3" id="KW-1185">Reference proteome</keyword>
<dbReference type="OrthoDB" id="10371160at2759"/>